<evidence type="ECO:0000256" key="3">
    <source>
        <dbReference type="PROSITE-ProRule" id="PRU00023"/>
    </source>
</evidence>
<dbReference type="PROSITE" id="PS50088">
    <property type="entry name" value="ANK_REPEAT"/>
    <property type="match status" value="1"/>
</dbReference>
<feature type="repeat" description="ANK" evidence="3">
    <location>
        <begin position="65"/>
        <end position="97"/>
    </location>
</feature>
<comment type="caution">
    <text evidence="4">The sequence shown here is derived from an EMBL/GenBank/DDBJ whole genome shotgun (WGS) entry which is preliminary data.</text>
</comment>
<evidence type="ECO:0000313" key="5">
    <source>
        <dbReference type="Proteomes" id="UP001165289"/>
    </source>
</evidence>
<proteinExistence type="predicted"/>
<keyword evidence="2 3" id="KW-0040">ANK repeat</keyword>
<organism evidence="4 5">
    <name type="scientific">Oopsacas minuta</name>
    <dbReference type="NCBI Taxonomy" id="111878"/>
    <lineage>
        <taxon>Eukaryota</taxon>
        <taxon>Metazoa</taxon>
        <taxon>Porifera</taxon>
        <taxon>Hexactinellida</taxon>
        <taxon>Hexasterophora</taxon>
        <taxon>Lyssacinosida</taxon>
        <taxon>Leucopsacidae</taxon>
        <taxon>Oopsacas</taxon>
    </lineage>
</organism>
<dbReference type="InterPro" id="IPR036770">
    <property type="entry name" value="Ankyrin_rpt-contain_sf"/>
</dbReference>
<dbReference type="PANTHER" id="PTHR24198:SF165">
    <property type="entry name" value="ANKYRIN REPEAT-CONTAINING PROTEIN-RELATED"/>
    <property type="match status" value="1"/>
</dbReference>
<protein>
    <submittedName>
        <fullName evidence="4">Protein fem-1-like protein C-like</fullName>
    </submittedName>
</protein>
<keyword evidence="5" id="KW-1185">Reference proteome</keyword>
<accession>A0AAV7K3N8</accession>
<dbReference type="EMBL" id="JAKMXF010000177">
    <property type="protein sequence ID" value="KAI6655812.1"/>
    <property type="molecule type" value="Genomic_DNA"/>
</dbReference>
<dbReference type="AlphaFoldDB" id="A0AAV7K3N8"/>
<sequence>MIASYILRNFLEILGLEYTMTVKSEFTGYEIKEATALWCAASGCNVTIVRELIGAGGNINHSNATNSTPLRAESYHNRGKVIMYLLNKGTDINIANQEGQAPFMVAVLRENENTLRLLGK</sequence>
<evidence type="ECO:0000256" key="2">
    <source>
        <dbReference type="ARBA" id="ARBA00023043"/>
    </source>
</evidence>
<evidence type="ECO:0000313" key="4">
    <source>
        <dbReference type="EMBL" id="KAI6655812.1"/>
    </source>
</evidence>
<dbReference type="SUPFAM" id="SSF48403">
    <property type="entry name" value="Ankyrin repeat"/>
    <property type="match status" value="1"/>
</dbReference>
<dbReference type="PANTHER" id="PTHR24198">
    <property type="entry name" value="ANKYRIN REPEAT AND PROTEIN KINASE DOMAIN-CONTAINING PROTEIN"/>
    <property type="match status" value="1"/>
</dbReference>
<evidence type="ECO:0000256" key="1">
    <source>
        <dbReference type="ARBA" id="ARBA00022737"/>
    </source>
</evidence>
<reference evidence="4 5" key="1">
    <citation type="journal article" date="2023" name="BMC Biol.">
        <title>The compact genome of the sponge Oopsacas minuta (Hexactinellida) is lacking key metazoan core genes.</title>
        <authorList>
            <person name="Santini S."/>
            <person name="Schenkelaars Q."/>
            <person name="Jourda C."/>
            <person name="Duchesne M."/>
            <person name="Belahbib H."/>
            <person name="Rocher C."/>
            <person name="Selva M."/>
            <person name="Riesgo A."/>
            <person name="Vervoort M."/>
            <person name="Leys S.P."/>
            <person name="Kodjabachian L."/>
            <person name="Le Bivic A."/>
            <person name="Borchiellini C."/>
            <person name="Claverie J.M."/>
            <person name="Renard E."/>
        </authorList>
    </citation>
    <scope>NUCLEOTIDE SEQUENCE [LARGE SCALE GENOMIC DNA]</scope>
    <source>
        <strain evidence="4">SPO-2</strain>
    </source>
</reference>
<name>A0AAV7K3N8_9METZ</name>
<keyword evidence="1" id="KW-0677">Repeat</keyword>
<dbReference type="SMART" id="SM00248">
    <property type="entry name" value="ANK"/>
    <property type="match status" value="2"/>
</dbReference>
<dbReference type="Proteomes" id="UP001165289">
    <property type="component" value="Unassembled WGS sequence"/>
</dbReference>
<gene>
    <name evidence="4" type="ORF">LOD99_1953</name>
</gene>
<dbReference type="InterPro" id="IPR002110">
    <property type="entry name" value="Ankyrin_rpt"/>
</dbReference>
<dbReference type="Gene3D" id="1.25.40.20">
    <property type="entry name" value="Ankyrin repeat-containing domain"/>
    <property type="match status" value="1"/>
</dbReference>
<dbReference type="Pfam" id="PF12796">
    <property type="entry name" value="Ank_2"/>
    <property type="match status" value="1"/>
</dbReference>